<accession>A0ABW8JXZ2</accession>
<dbReference type="InterPro" id="IPR003491">
    <property type="entry name" value="REP-like_C"/>
</dbReference>
<dbReference type="Pfam" id="PF02486">
    <property type="entry name" value="Rep_trans"/>
    <property type="match status" value="1"/>
</dbReference>
<feature type="domain" description="Replication initiation protein-like C-terminal" evidence="1">
    <location>
        <begin position="145"/>
        <end position="242"/>
    </location>
</feature>
<protein>
    <submittedName>
        <fullName evidence="2">Replication initiation factor domain-containing protein</fullName>
    </submittedName>
</protein>
<organism evidence="2 3">
    <name type="scientific">Dyella ginsengisoli</name>
    <dbReference type="NCBI Taxonomy" id="363848"/>
    <lineage>
        <taxon>Bacteria</taxon>
        <taxon>Pseudomonadati</taxon>
        <taxon>Pseudomonadota</taxon>
        <taxon>Gammaproteobacteria</taxon>
        <taxon>Lysobacterales</taxon>
        <taxon>Rhodanobacteraceae</taxon>
        <taxon>Dyella</taxon>
    </lineage>
</organism>
<gene>
    <name evidence="2" type="ORF">ISP17_13425</name>
</gene>
<proteinExistence type="predicted"/>
<evidence type="ECO:0000313" key="3">
    <source>
        <dbReference type="Proteomes" id="UP001620460"/>
    </source>
</evidence>
<dbReference type="GO" id="GO:0003743">
    <property type="term" value="F:translation initiation factor activity"/>
    <property type="evidence" value="ECO:0007669"/>
    <property type="project" value="UniProtKB-KW"/>
</dbReference>
<evidence type="ECO:0000313" key="2">
    <source>
        <dbReference type="EMBL" id="MFK2904956.1"/>
    </source>
</evidence>
<keyword evidence="2" id="KW-0648">Protein biosynthesis</keyword>
<dbReference type="Proteomes" id="UP001620460">
    <property type="component" value="Unassembled WGS sequence"/>
</dbReference>
<keyword evidence="3" id="KW-1185">Reference proteome</keyword>
<dbReference type="EMBL" id="JADIKM010000003">
    <property type="protein sequence ID" value="MFK2904956.1"/>
    <property type="molecule type" value="Genomic_DNA"/>
</dbReference>
<evidence type="ECO:0000259" key="1">
    <source>
        <dbReference type="Pfam" id="PF02486"/>
    </source>
</evidence>
<comment type="caution">
    <text evidence="2">The sequence shown here is derived from an EMBL/GenBank/DDBJ whole genome shotgun (WGS) entry which is preliminary data.</text>
</comment>
<reference evidence="2 3" key="1">
    <citation type="submission" date="2020-10" db="EMBL/GenBank/DDBJ databases">
        <title>Phylogeny of dyella-like bacteria.</title>
        <authorList>
            <person name="Fu J."/>
        </authorList>
    </citation>
    <scope>NUCLEOTIDE SEQUENCE [LARGE SCALE GENOMIC DNA]</scope>
    <source>
        <strain evidence="2 3">Gsoil3046</strain>
    </source>
</reference>
<name>A0ABW8JXZ2_9GAMM</name>
<dbReference type="RefSeq" id="WP_404633941.1">
    <property type="nucleotide sequence ID" value="NZ_JADIKM010000003.1"/>
</dbReference>
<sequence length="343" mass="37655">MTARAAVVPSANRGPTNLNEQLPAVADFLRFTTREAVVFQDAFGGDAMARRAMRFLCEFFPGAGLVLEAEQKGGRRGYTHHFQLLTPDGVSCGDIAFGGDRQLGTVSVELTGAACALVSRSRPFAAAWGHVRACLDTVGARITEYHAAHDDYAGTRNLATAVAMYEAGAFDGAFKRPALQRVGWNDGSGQTLYIGKKTATRQMVVYEKGREQGFRDGDDGVDWVRWEARFYARNREIPTAVLEAPWEYVVGEFPCMDWLSAVMSLMRTAVETAKGNLGSAIRHCKRQYGGLMHLLGRLNLDDHALGAFVRQRIARAIVPRWVQENPLSRESLGVAFATHQLAV</sequence>
<keyword evidence="2" id="KW-0396">Initiation factor</keyword>